<feature type="transmembrane region" description="Helical" evidence="2">
    <location>
        <begin position="657"/>
        <end position="681"/>
    </location>
</feature>
<dbReference type="RefSeq" id="WP_073372373.1">
    <property type="nucleotide sequence ID" value="NZ_CP017813.1"/>
</dbReference>
<feature type="region of interest" description="Disordered" evidence="1">
    <location>
        <begin position="277"/>
        <end position="298"/>
    </location>
</feature>
<feature type="region of interest" description="Disordered" evidence="1">
    <location>
        <begin position="26"/>
        <end position="51"/>
    </location>
</feature>
<organism evidence="4 5">
    <name type="scientific">Mycoplasmopsis pullorum</name>
    <dbReference type="NCBI Taxonomy" id="48003"/>
    <lineage>
        <taxon>Bacteria</taxon>
        <taxon>Bacillati</taxon>
        <taxon>Mycoplasmatota</taxon>
        <taxon>Mycoplasmoidales</taxon>
        <taxon>Metamycoplasmataceae</taxon>
        <taxon>Mycoplasmopsis</taxon>
    </lineage>
</organism>
<dbReference type="EMBL" id="CP017813">
    <property type="protein sequence ID" value="APJ38370.1"/>
    <property type="molecule type" value="Genomic_DNA"/>
</dbReference>
<keyword evidence="2" id="KW-0472">Membrane</keyword>
<dbReference type="NCBIfam" id="NF045829">
    <property type="entry name" value="UU052_fam"/>
    <property type="match status" value="1"/>
</dbReference>
<keyword evidence="2" id="KW-1133">Transmembrane helix</keyword>
<evidence type="ECO:0000256" key="3">
    <source>
        <dbReference type="SAM" id="SignalP"/>
    </source>
</evidence>
<evidence type="ECO:0000256" key="2">
    <source>
        <dbReference type="SAM" id="Phobius"/>
    </source>
</evidence>
<dbReference type="KEGG" id="mpul:BLA55_01630"/>
<name>A0A1L4FRY1_9BACT</name>
<accession>A0A1L4FRY1</accession>
<evidence type="ECO:0000313" key="5">
    <source>
        <dbReference type="Proteomes" id="UP000184322"/>
    </source>
</evidence>
<feature type="compositionally biased region" description="Polar residues" evidence="1">
    <location>
        <begin position="26"/>
        <end position="43"/>
    </location>
</feature>
<proteinExistence type="predicted"/>
<dbReference type="Proteomes" id="UP000184322">
    <property type="component" value="Chromosome"/>
</dbReference>
<feature type="chain" id="PRO_5009858830" evidence="3">
    <location>
        <begin position="25"/>
        <end position="719"/>
    </location>
</feature>
<sequence>MKKNKWLILGSVSLFSTFPLVISANPSTGTTTASPEADQPTQPNEEEVQPTLDPNFDSFKKVVDLELKRQLSTIIDNKIVDLRNKANEIIRKSEKEKTEEIIKAIYYHKVADYLQRKRFDILDDPKSFGFQIIYPYVIALNKDIYVSNVIYDDREYENIKFGTVLGTTYFEDDIARKDEFTVNINAMSYAELQEQTRKYFSDLNSQFDEIFVNERDIPKLKSEKLENSDNSDTTEILFDDFYNGIEITLPNGYSEWDDYVKEKIEKRFLRFDLDRNSNSDAEETPPETPPVIPVTNPKEVTDPLDNIDAFTENVPNLIPYISFEFWENFKPEFYDEWKALSDNSNLSELNLRFKFENSIFTRYHYSIIALRKTEDRLKAVVLIRDRNNLSISRTYETEILKDDSKEFARSKEAANKLVRETIVKFYDALGIGSKITLKNLGNQELILSVFNMIVNLNKMISEKDDYHTELKKIIEKYKDTIIKSNKEKELTIESSDYIRDLMNLFLGSIERSSLVENDTNVEYQFFEYLYNTYKKVVFDAKEGLEKKELKQEIIKKFQMFKFDLATLDKIFEILNFDLDYWKGLINSNTFSIQDKYNKNVEVIDKIQNILIQLAVLTNTDELNPNDTNNPKVIELKETYNRVKSTKTIGYVEKQKTLYYVVSAIFTLLGLTTLINWLVLRFSKNKKIKLGKKYSFVLIGISVMSLGIAIAMIIFAIGGI</sequence>
<feature type="signal peptide" evidence="3">
    <location>
        <begin position="1"/>
        <end position="24"/>
    </location>
</feature>
<dbReference type="InterPro" id="IPR054788">
    <property type="entry name" value="MSC_0620_UU052-like"/>
</dbReference>
<evidence type="ECO:0000256" key="1">
    <source>
        <dbReference type="SAM" id="MobiDB-lite"/>
    </source>
</evidence>
<feature type="transmembrane region" description="Helical" evidence="2">
    <location>
        <begin position="693"/>
        <end position="716"/>
    </location>
</feature>
<dbReference type="OrthoDB" id="396713at2"/>
<reference evidence="5" key="1">
    <citation type="submission" date="2016-10" db="EMBL/GenBank/DDBJ databases">
        <authorList>
            <person name="Beylefeld A."/>
            <person name="Abolnik C."/>
        </authorList>
    </citation>
    <scope>NUCLEOTIDE SEQUENCE [LARGE SCALE GENOMIC DNA]</scope>
    <source>
        <strain evidence="5">B359_6</strain>
    </source>
</reference>
<gene>
    <name evidence="4" type="ORF">BLA55_01630</name>
</gene>
<protein>
    <submittedName>
        <fullName evidence="4">Uncharacterized protein</fullName>
    </submittedName>
</protein>
<dbReference type="STRING" id="48003.BLA55_01630"/>
<evidence type="ECO:0000313" key="4">
    <source>
        <dbReference type="EMBL" id="APJ38370.1"/>
    </source>
</evidence>
<dbReference type="AlphaFoldDB" id="A0A1L4FRY1"/>
<keyword evidence="3" id="KW-0732">Signal</keyword>
<keyword evidence="5" id="KW-1185">Reference proteome</keyword>
<keyword evidence="2" id="KW-0812">Transmembrane</keyword>